<evidence type="ECO:0000259" key="3">
    <source>
        <dbReference type="Pfam" id="PF16344"/>
    </source>
</evidence>
<dbReference type="Gene3D" id="2.60.120.1440">
    <property type="match status" value="1"/>
</dbReference>
<evidence type="ECO:0008006" key="5">
    <source>
        <dbReference type="Google" id="ProtNLM"/>
    </source>
</evidence>
<dbReference type="Pfam" id="PF04773">
    <property type="entry name" value="FecR"/>
    <property type="match status" value="1"/>
</dbReference>
<evidence type="ECO:0000313" key="4">
    <source>
        <dbReference type="EMBL" id="CAA9243967.1"/>
    </source>
</evidence>
<protein>
    <recommendedName>
        <fullName evidence="5">Anti-sigma factor</fullName>
    </recommendedName>
</protein>
<name>A0A6J4I9I1_9SPHI</name>
<keyword evidence="1" id="KW-0472">Membrane</keyword>
<sequence length="347" mass="38519">MSPKDYSEFELADFLLDDAFVQWVKTPTPDGDVFWKNWRRQHPDREWVLEEARGLVQGLYVRRDPLPAGSFRRIQGHLDGVYAALEEPAAPSEAPGRRPSRWLGWAAAAVVALLLLAAGAWYRAGRAGGGTEYATGYGQTRTVTLPDGSRVLLNANSRLRTPARWPEGARREVWLEGEAFFTVTKQSGRPDGGTEGARFVVHTGQVDVEVLGTRFNVTNRRGQTTVTLNEGKVKLEEGNLDRAVIMQPGELVRLGGNGAALVRKKVNPVQYSAWTQNNYLFDDTPLAEIAQRIEDTYGVPVVLERPGLAERTFSATIPTKNLDVLLLALSEAFGMEIEKNEKEIVFK</sequence>
<accession>A0A6J4I9I1</accession>
<dbReference type="InterPro" id="IPR012373">
    <property type="entry name" value="Ferrdict_sens_TM"/>
</dbReference>
<feature type="domain" description="Protein FecR C-terminal" evidence="3">
    <location>
        <begin position="279"/>
        <end position="345"/>
    </location>
</feature>
<dbReference type="PANTHER" id="PTHR30273">
    <property type="entry name" value="PERIPLASMIC SIGNAL SENSOR AND SIGMA FACTOR ACTIVATOR FECR-RELATED"/>
    <property type="match status" value="1"/>
</dbReference>
<keyword evidence="1" id="KW-0812">Transmembrane</keyword>
<feature type="domain" description="FecR protein" evidence="2">
    <location>
        <begin position="132"/>
        <end position="234"/>
    </location>
</feature>
<organism evidence="4">
    <name type="scientific">uncultured Cytophagales bacterium</name>
    <dbReference type="NCBI Taxonomy" id="158755"/>
    <lineage>
        <taxon>Bacteria</taxon>
        <taxon>Pseudomonadati</taxon>
        <taxon>Bacteroidota</taxon>
        <taxon>Sphingobacteriia</taxon>
        <taxon>Sphingobacteriales</taxon>
        <taxon>environmental samples</taxon>
    </lineage>
</organism>
<reference evidence="4" key="1">
    <citation type="submission" date="2020-02" db="EMBL/GenBank/DDBJ databases">
        <authorList>
            <person name="Meier V. D."/>
        </authorList>
    </citation>
    <scope>NUCLEOTIDE SEQUENCE</scope>
    <source>
        <strain evidence="4">AVDCRST_MAG56</strain>
    </source>
</reference>
<feature type="transmembrane region" description="Helical" evidence="1">
    <location>
        <begin position="102"/>
        <end position="122"/>
    </location>
</feature>
<gene>
    <name evidence="4" type="ORF">AVDCRST_MAG56-1540</name>
</gene>
<dbReference type="InterPro" id="IPR006860">
    <property type="entry name" value="FecR"/>
</dbReference>
<keyword evidence="1" id="KW-1133">Transmembrane helix</keyword>
<dbReference type="PANTHER" id="PTHR30273:SF2">
    <property type="entry name" value="PROTEIN FECR"/>
    <property type="match status" value="1"/>
</dbReference>
<dbReference type="EMBL" id="CADCTQ010000148">
    <property type="protein sequence ID" value="CAA9243967.1"/>
    <property type="molecule type" value="Genomic_DNA"/>
</dbReference>
<dbReference type="InterPro" id="IPR032508">
    <property type="entry name" value="FecR_C"/>
</dbReference>
<proteinExistence type="predicted"/>
<dbReference type="GO" id="GO:0016989">
    <property type="term" value="F:sigma factor antagonist activity"/>
    <property type="evidence" value="ECO:0007669"/>
    <property type="project" value="TreeGrafter"/>
</dbReference>
<dbReference type="Pfam" id="PF16344">
    <property type="entry name" value="FecR_C"/>
    <property type="match status" value="1"/>
</dbReference>
<dbReference type="PIRSF" id="PIRSF018266">
    <property type="entry name" value="FecR"/>
    <property type="match status" value="1"/>
</dbReference>
<dbReference type="AlphaFoldDB" id="A0A6J4I9I1"/>
<evidence type="ECO:0000256" key="1">
    <source>
        <dbReference type="SAM" id="Phobius"/>
    </source>
</evidence>
<dbReference type="Gene3D" id="3.55.50.30">
    <property type="match status" value="1"/>
</dbReference>
<evidence type="ECO:0000259" key="2">
    <source>
        <dbReference type="Pfam" id="PF04773"/>
    </source>
</evidence>